<evidence type="ECO:0000313" key="4">
    <source>
        <dbReference type="Proteomes" id="UP000006039"/>
    </source>
</evidence>
<dbReference type="STRING" id="644352.J3P5U0"/>
<reference evidence="3" key="5">
    <citation type="submission" date="2018-04" db="UniProtKB">
        <authorList>
            <consortium name="EnsemblFungi"/>
        </authorList>
    </citation>
    <scope>IDENTIFICATION</scope>
    <source>
        <strain evidence="3">R3-111a-1</strain>
    </source>
</reference>
<gene>
    <name evidence="3" type="primary">20349338</name>
    <name evidence="2" type="ORF">GGTG_08880</name>
</gene>
<reference evidence="2" key="3">
    <citation type="submission" date="2010-09" db="EMBL/GenBank/DDBJ databases">
        <title>Annotation of Gaeumannomyces graminis var. tritici R3-111a-1.</title>
        <authorList>
            <consortium name="The Broad Institute Genome Sequencing Platform"/>
            <person name="Ma L.-J."/>
            <person name="Dead R."/>
            <person name="Young S.K."/>
            <person name="Zeng Q."/>
            <person name="Gargeya S."/>
            <person name="Fitzgerald M."/>
            <person name="Haas B."/>
            <person name="Abouelleil A."/>
            <person name="Alvarado L."/>
            <person name="Arachchi H.M."/>
            <person name="Berlin A."/>
            <person name="Brown A."/>
            <person name="Chapman S.B."/>
            <person name="Chen Z."/>
            <person name="Dunbar C."/>
            <person name="Freedman E."/>
            <person name="Gearin G."/>
            <person name="Gellesch M."/>
            <person name="Goldberg J."/>
            <person name="Griggs A."/>
            <person name="Gujja S."/>
            <person name="Heiman D."/>
            <person name="Howarth C."/>
            <person name="Larson L."/>
            <person name="Lui A."/>
            <person name="MacDonald P.J.P."/>
            <person name="Mehta T."/>
            <person name="Montmayeur A."/>
            <person name="Murphy C."/>
            <person name="Neiman D."/>
            <person name="Pearson M."/>
            <person name="Priest M."/>
            <person name="Roberts A."/>
            <person name="Saif S."/>
            <person name="Shea T."/>
            <person name="Shenoy N."/>
            <person name="Sisk P."/>
            <person name="Stolte C."/>
            <person name="Sykes S."/>
            <person name="Yandava C."/>
            <person name="Wortman J."/>
            <person name="Nusbaum C."/>
            <person name="Birren B."/>
        </authorList>
    </citation>
    <scope>NUCLEOTIDE SEQUENCE</scope>
    <source>
        <strain evidence="2">R3-111a-1</strain>
    </source>
</reference>
<dbReference type="eggNOG" id="ENOG502RA2J">
    <property type="taxonomic scope" value="Eukaryota"/>
</dbReference>
<dbReference type="VEuPathDB" id="FungiDB:GGTG_08880"/>
<reference evidence="2" key="2">
    <citation type="submission" date="2010-07" db="EMBL/GenBank/DDBJ databases">
        <authorList>
            <consortium name="The Broad Institute Genome Sequencing Platform"/>
            <consortium name="Broad Institute Genome Sequencing Center for Infectious Disease"/>
            <person name="Ma L.-J."/>
            <person name="Dead R."/>
            <person name="Young S."/>
            <person name="Zeng Q."/>
            <person name="Koehrsen M."/>
            <person name="Alvarado L."/>
            <person name="Berlin A."/>
            <person name="Chapman S.B."/>
            <person name="Chen Z."/>
            <person name="Freedman E."/>
            <person name="Gellesch M."/>
            <person name="Goldberg J."/>
            <person name="Griggs A."/>
            <person name="Gujja S."/>
            <person name="Heilman E.R."/>
            <person name="Heiman D."/>
            <person name="Hepburn T."/>
            <person name="Howarth C."/>
            <person name="Jen D."/>
            <person name="Larson L."/>
            <person name="Mehta T."/>
            <person name="Neiman D."/>
            <person name="Pearson M."/>
            <person name="Roberts A."/>
            <person name="Saif S."/>
            <person name="Shea T."/>
            <person name="Shenoy N."/>
            <person name="Sisk P."/>
            <person name="Stolte C."/>
            <person name="Sykes S."/>
            <person name="Walk T."/>
            <person name="White J."/>
            <person name="Yandava C."/>
            <person name="Haas B."/>
            <person name="Nusbaum C."/>
            <person name="Birren B."/>
        </authorList>
    </citation>
    <scope>NUCLEOTIDE SEQUENCE</scope>
    <source>
        <strain evidence="2">R3-111a-1</strain>
    </source>
</reference>
<dbReference type="AlphaFoldDB" id="J3P5U0"/>
<evidence type="ECO:0000313" key="3">
    <source>
        <dbReference type="EnsemblFungi" id="EJT75042"/>
    </source>
</evidence>
<dbReference type="EMBL" id="GL385398">
    <property type="protein sequence ID" value="EJT75042.1"/>
    <property type="molecule type" value="Genomic_DNA"/>
</dbReference>
<sequence>MGLLGRRLGAYFADHGESETDDKRPRCLRRNELPFQHRPFEHRPSQHRLPLAPERRRPPPPSFEESQRVACRSYFACVTLHGHDRTRLSNFAQADVEAVEAAAQTLYRVAGESRAYARCREIQIAGASPWTLSYYGEVRARGLLLNIASSLSVSVRGWVLQAAFDVTARQGMSRGECHGPVRPQHCQQLLADSLYFRKDELAPPPPLYNWIAVSFDQYDALKIVGPMPEGLVEELVRDFAVQSSVGMHRSQEGSENDVLICQRELTDS</sequence>
<name>J3P5U0_GAET3</name>
<accession>J3P5U0</accession>
<dbReference type="Proteomes" id="UP000006039">
    <property type="component" value="Unassembled WGS sequence"/>
</dbReference>
<proteinExistence type="predicted"/>
<keyword evidence="4" id="KW-1185">Reference proteome</keyword>
<evidence type="ECO:0000256" key="1">
    <source>
        <dbReference type="SAM" id="MobiDB-lite"/>
    </source>
</evidence>
<dbReference type="OrthoDB" id="58379at2759"/>
<organism evidence="2">
    <name type="scientific">Gaeumannomyces tritici (strain R3-111a-1)</name>
    <name type="common">Wheat and barley take-all root rot fungus</name>
    <name type="synonym">Gaeumannomyces graminis var. tritici</name>
    <dbReference type="NCBI Taxonomy" id="644352"/>
    <lineage>
        <taxon>Eukaryota</taxon>
        <taxon>Fungi</taxon>
        <taxon>Dikarya</taxon>
        <taxon>Ascomycota</taxon>
        <taxon>Pezizomycotina</taxon>
        <taxon>Sordariomycetes</taxon>
        <taxon>Sordariomycetidae</taxon>
        <taxon>Magnaporthales</taxon>
        <taxon>Magnaporthaceae</taxon>
        <taxon>Gaeumannomyces</taxon>
    </lineage>
</organism>
<dbReference type="RefSeq" id="XP_009224986.1">
    <property type="nucleotide sequence ID" value="XM_009226722.1"/>
</dbReference>
<dbReference type="GeneID" id="20349338"/>
<dbReference type="EnsemblFungi" id="EJT75042">
    <property type="protein sequence ID" value="EJT75042"/>
    <property type="gene ID" value="GGTG_08880"/>
</dbReference>
<reference evidence="4" key="1">
    <citation type="submission" date="2010-07" db="EMBL/GenBank/DDBJ databases">
        <title>The genome sequence of Gaeumannomyces graminis var. tritici strain R3-111a-1.</title>
        <authorList>
            <consortium name="The Broad Institute Genome Sequencing Platform"/>
            <person name="Ma L.-J."/>
            <person name="Dead R."/>
            <person name="Young S."/>
            <person name="Zeng Q."/>
            <person name="Koehrsen M."/>
            <person name="Alvarado L."/>
            <person name="Berlin A."/>
            <person name="Chapman S.B."/>
            <person name="Chen Z."/>
            <person name="Freedman E."/>
            <person name="Gellesch M."/>
            <person name="Goldberg J."/>
            <person name="Griggs A."/>
            <person name="Gujja S."/>
            <person name="Heilman E.R."/>
            <person name="Heiman D."/>
            <person name="Hepburn T."/>
            <person name="Howarth C."/>
            <person name="Jen D."/>
            <person name="Larson L."/>
            <person name="Mehta T."/>
            <person name="Neiman D."/>
            <person name="Pearson M."/>
            <person name="Roberts A."/>
            <person name="Saif S."/>
            <person name="Shea T."/>
            <person name="Shenoy N."/>
            <person name="Sisk P."/>
            <person name="Stolte C."/>
            <person name="Sykes S."/>
            <person name="Walk T."/>
            <person name="White J."/>
            <person name="Yandava C."/>
            <person name="Haas B."/>
            <person name="Nusbaum C."/>
            <person name="Birren B."/>
        </authorList>
    </citation>
    <scope>NUCLEOTIDE SEQUENCE [LARGE SCALE GENOMIC DNA]</scope>
    <source>
        <strain evidence="4">R3-111a-1</strain>
    </source>
</reference>
<feature type="region of interest" description="Disordered" evidence="1">
    <location>
        <begin position="34"/>
        <end position="65"/>
    </location>
</feature>
<reference evidence="3" key="4">
    <citation type="journal article" date="2015" name="G3 (Bethesda)">
        <title>Genome sequences of three phytopathogenic species of the Magnaporthaceae family of fungi.</title>
        <authorList>
            <person name="Okagaki L.H."/>
            <person name="Nunes C.C."/>
            <person name="Sailsbery J."/>
            <person name="Clay B."/>
            <person name="Brown D."/>
            <person name="John T."/>
            <person name="Oh Y."/>
            <person name="Young N."/>
            <person name="Fitzgerald M."/>
            <person name="Haas B.J."/>
            <person name="Zeng Q."/>
            <person name="Young S."/>
            <person name="Adiconis X."/>
            <person name="Fan L."/>
            <person name="Levin J.Z."/>
            <person name="Mitchell T.K."/>
            <person name="Okubara P.A."/>
            <person name="Farman M.L."/>
            <person name="Kohn L.M."/>
            <person name="Birren B."/>
            <person name="Ma L.-J."/>
            <person name="Dean R.A."/>
        </authorList>
    </citation>
    <scope>NUCLEOTIDE SEQUENCE</scope>
    <source>
        <strain evidence="3">R3-111a-1</strain>
    </source>
</reference>
<protein>
    <submittedName>
        <fullName evidence="2 3">Uncharacterized protein</fullName>
    </submittedName>
</protein>
<dbReference type="HOGENOM" id="CLU_1038454_0_0_1"/>
<evidence type="ECO:0000313" key="2">
    <source>
        <dbReference type="EMBL" id="EJT75042.1"/>
    </source>
</evidence>